<name>A0ABT4LVB2_9PROT</name>
<proteinExistence type="predicted"/>
<dbReference type="PROSITE" id="PS51257">
    <property type="entry name" value="PROKAR_LIPOPROTEIN"/>
    <property type="match status" value="1"/>
</dbReference>
<protein>
    <submittedName>
        <fullName evidence="2">Uncharacterized protein</fullName>
    </submittedName>
</protein>
<evidence type="ECO:0000256" key="1">
    <source>
        <dbReference type="SAM" id="SignalP"/>
    </source>
</evidence>
<organism evidence="2 3">
    <name type="scientific">Henriciella marina</name>
    <dbReference type="NCBI Taxonomy" id="453851"/>
    <lineage>
        <taxon>Bacteria</taxon>
        <taxon>Pseudomonadati</taxon>
        <taxon>Pseudomonadota</taxon>
        <taxon>Alphaproteobacteria</taxon>
        <taxon>Hyphomonadales</taxon>
        <taxon>Hyphomonadaceae</taxon>
        <taxon>Henriciella</taxon>
    </lineage>
</organism>
<accession>A0ABT4LVB2</accession>
<comment type="caution">
    <text evidence="2">The sequence shown here is derived from an EMBL/GenBank/DDBJ whole genome shotgun (WGS) entry which is preliminary data.</text>
</comment>
<evidence type="ECO:0000313" key="2">
    <source>
        <dbReference type="EMBL" id="MCZ4297104.1"/>
    </source>
</evidence>
<feature type="chain" id="PRO_5046350514" evidence="1">
    <location>
        <begin position="26"/>
        <end position="158"/>
    </location>
</feature>
<dbReference type="EMBL" id="JAPWGW010000001">
    <property type="protein sequence ID" value="MCZ4297104.1"/>
    <property type="molecule type" value="Genomic_DNA"/>
</dbReference>
<evidence type="ECO:0000313" key="3">
    <source>
        <dbReference type="Proteomes" id="UP001083770"/>
    </source>
</evidence>
<sequence>MFSPVLKSLVAITLLVASCGQPAAAEPKLELDGYYSIAVPQGAFIRNDCTTYHMPVDELPDRANCIEFSSSENDDASIEGQIFEQLIDQGWVGGDGAANVVWLTRASSEGCEERLYFMWLIDGPESEVSKWAGNGEGAMDWSQINTIILLAPEQVGTC</sequence>
<reference evidence="2" key="1">
    <citation type="submission" date="2022-12" db="EMBL/GenBank/DDBJ databases">
        <title>Bacterial isolates from different developmental stages of Nematostella vectensis.</title>
        <authorList>
            <person name="Fraune S."/>
        </authorList>
    </citation>
    <scope>NUCLEOTIDE SEQUENCE</scope>
    <source>
        <strain evidence="2">G21632-S1</strain>
    </source>
</reference>
<gene>
    <name evidence="2" type="ORF">O4G74_03430</name>
</gene>
<keyword evidence="1" id="KW-0732">Signal</keyword>
<dbReference type="Proteomes" id="UP001083770">
    <property type="component" value="Unassembled WGS sequence"/>
</dbReference>
<dbReference type="RefSeq" id="WP_269401264.1">
    <property type="nucleotide sequence ID" value="NZ_JAPWGW010000001.1"/>
</dbReference>
<keyword evidence="3" id="KW-1185">Reference proteome</keyword>
<feature type="signal peptide" evidence="1">
    <location>
        <begin position="1"/>
        <end position="25"/>
    </location>
</feature>